<dbReference type="AlphaFoldDB" id="A0A3E2NQB3"/>
<dbReference type="InterPro" id="IPR058060">
    <property type="entry name" value="HYC_CC_PP"/>
</dbReference>
<comment type="caution">
    <text evidence="2">The sequence shown here is derived from an EMBL/GenBank/DDBJ whole genome shotgun (WGS) entry which is preliminary data.</text>
</comment>
<reference evidence="2 3" key="1">
    <citation type="submission" date="2018-08" db="EMBL/GenBank/DDBJ databases">
        <title>Mucilaginibacter terrae sp. nov., isolated from manganese diggings.</title>
        <authorList>
            <person name="Huang Y."/>
            <person name="Zhou Z."/>
        </authorList>
    </citation>
    <scope>NUCLEOTIDE SEQUENCE [LARGE SCALE GENOMIC DNA]</scope>
    <source>
        <strain evidence="2 3">ZH6</strain>
    </source>
</reference>
<gene>
    <name evidence="2" type="ORF">DYU05_13525</name>
</gene>
<dbReference type="Proteomes" id="UP000260823">
    <property type="component" value="Unassembled WGS sequence"/>
</dbReference>
<accession>A0A3E2NQB3</accession>
<dbReference type="EMBL" id="QWDE01000002">
    <property type="protein sequence ID" value="RFZ83163.1"/>
    <property type="molecule type" value="Genomic_DNA"/>
</dbReference>
<feature type="chain" id="PRO_5017637957" evidence="1">
    <location>
        <begin position="23"/>
        <end position="130"/>
    </location>
</feature>
<protein>
    <submittedName>
        <fullName evidence="2">Uncharacterized protein</fullName>
    </submittedName>
</protein>
<sequence length="130" mass="14326">MIKRSAAMLMALLYTITAAGFALNLHYCGDHVADVKVNAPAKSCVKPMAKAKMKCCKDSKLDVKVKDDHQKESTSFFSRIFTFELPRFAVTDFLLAAQQALLEKLSYRGPPPGSPAEGISVLLKNCVFRI</sequence>
<name>A0A3E2NQB3_9SPHI</name>
<evidence type="ECO:0000256" key="1">
    <source>
        <dbReference type="SAM" id="SignalP"/>
    </source>
</evidence>
<proteinExistence type="predicted"/>
<feature type="signal peptide" evidence="1">
    <location>
        <begin position="1"/>
        <end position="22"/>
    </location>
</feature>
<evidence type="ECO:0000313" key="3">
    <source>
        <dbReference type="Proteomes" id="UP000260823"/>
    </source>
</evidence>
<dbReference type="InterPro" id="IPR058512">
    <property type="entry name" value="DUF8199"/>
</dbReference>
<dbReference type="RefSeq" id="WP_117383638.1">
    <property type="nucleotide sequence ID" value="NZ_QWDE01000002.1"/>
</dbReference>
<keyword evidence="1" id="KW-0732">Signal</keyword>
<dbReference type="NCBIfam" id="NF047658">
    <property type="entry name" value="HYC_CC_PP"/>
    <property type="match status" value="1"/>
</dbReference>
<organism evidence="2 3">
    <name type="scientific">Mucilaginibacter terrenus</name>
    <dbReference type="NCBI Taxonomy" id="2482727"/>
    <lineage>
        <taxon>Bacteria</taxon>
        <taxon>Pseudomonadati</taxon>
        <taxon>Bacteroidota</taxon>
        <taxon>Sphingobacteriia</taxon>
        <taxon>Sphingobacteriales</taxon>
        <taxon>Sphingobacteriaceae</taxon>
        <taxon>Mucilaginibacter</taxon>
    </lineage>
</organism>
<dbReference type="Pfam" id="PF26622">
    <property type="entry name" value="DUF8199"/>
    <property type="match status" value="1"/>
</dbReference>
<evidence type="ECO:0000313" key="2">
    <source>
        <dbReference type="EMBL" id="RFZ83163.1"/>
    </source>
</evidence>
<dbReference type="OrthoDB" id="795045at2"/>
<keyword evidence="3" id="KW-1185">Reference proteome</keyword>